<evidence type="ECO:0000256" key="1">
    <source>
        <dbReference type="SAM" id="MobiDB-lite"/>
    </source>
</evidence>
<protein>
    <submittedName>
        <fullName evidence="3">Uncharacterized protein</fullName>
    </submittedName>
</protein>
<feature type="compositionally biased region" description="Basic and acidic residues" evidence="1">
    <location>
        <begin position="439"/>
        <end position="452"/>
    </location>
</feature>
<reference evidence="4 5" key="1">
    <citation type="submission" date="2019-03" db="EMBL/GenBank/DDBJ databases">
        <title>Sequencing 25 genomes of Wallemia mellicola.</title>
        <authorList>
            <person name="Gostincar C."/>
        </authorList>
    </citation>
    <scope>NUCLEOTIDE SEQUENCE [LARGE SCALE GENOMIC DNA]</scope>
    <source>
        <strain evidence="3 4">EXF-1262</strain>
        <strain evidence="2 5">EXF-6152</strain>
    </source>
</reference>
<dbReference type="EMBL" id="SPRC01000029">
    <property type="protein sequence ID" value="TIB78130.1"/>
    <property type="molecule type" value="Genomic_DNA"/>
</dbReference>
<gene>
    <name evidence="3" type="ORF">E3Q17_01743</name>
    <name evidence="2" type="ORF">E3Q22_02743</name>
</gene>
<proteinExistence type="predicted"/>
<dbReference type="AlphaFoldDB" id="A0A4T0NVL8"/>
<feature type="compositionally biased region" description="Polar residues" evidence="1">
    <location>
        <begin position="356"/>
        <end position="389"/>
    </location>
</feature>
<organism evidence="3 4">
    <name type="scientific">Wallemia mellicola</name>
    <dbReference type="NCBI Taxonomy" id="1708541"/>
    <lineage>
        <taxon>Eukaryota</taxon>
        <taxon>Fungi</taxon>
        <taxon>Dikarya</taxon>
        <taxon>Basidiomycota</taxon>
        <taxon>Wallemiomycotina</taxon>
        <taxon>Wallemiomycetes</taxon>
        <taxon>Wallemiales</taxon>
        <taxon>Wallemiaceae</taxon>
        <taxon>Wallemia</taxon>
    </lineage>
</organism>
<feature type="region of interest" description="Disordered" evidence="1">
    <location>
        <begin position="1"/>
        <end position="460"/>
    </location>
</feature>
<accession>A0A4T0NVL8</accession>
<feature type="compositionally biased region" description="Polar residues" evidence="1">
    <location>
        <begin position="94"/>
        <end position="107"/>
    </location>
</feature>
<name>A0A4T0NVL8_9BASI</name>
<feature type="compositionally biased region" description="Low complexity" evidence="1">
    <location>
        <begin position="230"/>
        <end position="240"/>
    </location>
</feature>
<dbReference type="EMBL" id="SPRH01000016">
    <property type="protein sequence ID" value="TIC01621.1"/>
    <property type="molecule type" value="Genomic_DNA"/>
</dbReference>
<dbReference type="Proteomes" id="UP000310685">
    <property type="component" value="Unassembled WGS sequence"/>
</dbReference>
<sequence length="470" mass="52608">MGISSDIKNKRTENEKHNIISARHKINTSSSKPSKSSAIIGSKSIKKSKKGLSNNSKHQIDYITNAPPSSSKPARRKSFLIASDSEEDELAEPSGQTESSKNTATTKVQKEPLKSNTPASQKTRINSKTFENIEGDLLPFRGNYSASDSEDEVANNLEPATSKSNPSNLAAPENNIPRNQNTSESTGLAASTIPQSSGNHSDPDEVTIIEKPTKSSKLNLDPQSGEVQEPQSPRSSQMSQSRKRRRPVRVSLYDYEPRTSESSVMKPKRSRKSDPIGYRSTVSSQAPFIPQNRIEDVTNYKTVPDNKTRRTEKDGNSLESLRKRKEEKQKHFEKHTENQQIPPHQQHSDIHQQDQASNKQPSGPSGQQSMTEQKQTNQQQNGENVNQKAAQGAVKKVNGVDQIGKARNNRNINMKERSTDHHSRRVVSMSKLGREEEDERKYETNQEDEVRMQHTANNQEVEAAIRQVEL</sequence>
<dbReference type="Proteomes" id="UP000307169">
    <property type="component" value="Unassembled WGS sequence"/>
</dbReference>
<feature type="compositionally biased region" description="Polar residues" evidence="1">
    <location>
        <begin position="114"/>
        <end position="130"/>
    </location>
</feature>
<evidence type="ECO:0000313" key="5">
    <source>
        <dbReference type="Proteomes" id="UP000310685"/>
    </source>
</evidence>
<feature type="compositionally biased region" description="Low complexity" evidence="1">
    <location>
        <begin position="27"/>
        <end position="43"/>
    </location>
</feature>
<feature type="compositionally biased region" description="Basic and acidic residues" evidence="1">
    <location>
        <begin position="7"/>
        <end position="18"/>
    </location>
</feature>
<feature type="compositionally biased region" description="Polar residues" evidence="1">
    <location>
        <begin position="215"/>
        <end position="226"/>
    </location>
</feature>
<comment type="caution">
    <text evidence="3">The sequence shown here is derived from an EMBL/GenBank/DDBJ whole genome shotgun (WGS) entry which is preliminary data.</text>
</comment>
<feature type="compositionally biased region" description="Basic and acidic residues" evidence="1">
    <location>
        <begin position="293"/>
        <end position="337"/>
    </location>
</feature>
<feature type="compositionally biased region" description="Polar residues" evidence="1">
    <location>
        <begin position="176"/>
        <end position="200"/>
    </location>
</feature>
<feature type="compositionally biased region" description="Polar residues" evidence="1">
    <location>
        <begin position="158"/>
        <end position="168"/>
    </location>
</feature>
<evidence type="ECO:0000313" key="3">
    <source>
        <dbReference type="EMBL" id="TIC01621.1"/>
    </source>
</evidence>
<evidence type="ECO:0000313" key="4">
    <source>
        <dbReference type="Proteomes" id="UP000307169"/>
    </source>
</evidence>
<evidence type="ECO:0000313" key="2">
    <source>
        <dbReference type="EMBL" id="TIB78130.1"/>
    </source>
</evidence>